<feature type="region of interest" description="Disordered" evidence="1">
    <location>
        <begin position="56"/>
        <end position="100"/>
    </location>
</feature>
<sequence>MMLAYNEDDDEIILVPLEQRFDRADVYGYKPGGTITGRTFVKEYGIEHDETVRYHPEWDDDIGGDQVDGGFRVDLDQDSEVVNTDASEADSTTDESEAAD</sequence>
<dbReference type="EMBL" id="CP034941">
    <property type="protein sequence ID" value="QAY21453.1"/>
    <property type="molecule type" value="Genomic_DNA"/>
</dbReference>
<accession>A0A481RJM1</accession>
<gene>
    <name evidence="2" type="ORF">EO776_15700</name>
</gene>
<name>A0A481RJM1_HALEZ</name>
<keyword evidence="2" id="KW-0614">Plasmid</keyword>
<dbReference type="GeneID" id="301361293"/>
<proteinExistence type="predicted"/>
<dbReference type="AlphaFoldDB" id="A0A481RJM1"/>
<geneLocation type="plasmid" evidence="3">
    <name>megaPlasmid</name>
</geneLocation>
<organism evidence="2 3">
    <name type="scientific">Halorubrum ezzemoulense</name>
    <name type="common">Halorubrum chaoviator</name>
    <dbReference type="NCBI Taxonomy" id="337243"/>
    <lineage>
        <taxon>Archaea</taxon>
        <taxon>Methanobacteriati</taxon>
        <taxon>Methanobacteriota</taxon>
        <taxon>Stenosarchaea group</taxon>
        <taxon>Halobacteria</taxon>
        <taxon>Halobacteriales</taxon>
        <taxon>Haloferacaceae</taxon>
        <taxon>Halorubrum</taxon>
    </lineage>
</organism>
<protein>
    <submittedName>
        <fullName evidence="2">Uncharacterized protein</fullName>
    </submittedName>
</protein>
<evidence type="ECO:0000313" key="2">
    <source>
        <dbReference type="EMBL" id="QAY21453.1"/>
    </source>
</evidence>
<dbReference type="RefSeq" id="WP_129452555.1">
    <property type="nucleotide sequence ID" value="NZ_CP034941.1"/>
</dbReference>
<dbReference type="KEGG" id="hezz:EO776_15700"/>
<feature type="compositionally biased region" description="Acidic residues" evidence="1">
    <location>
        <begin position="87"/>
        <end position="100"/>
    </location>
</feature>
<reference evidence="3" key="1">
    <citation type="submission" date="2019-01" db="EMBL/GenBank/DDBJ databases">
        <title>Complete genome of Halorubrum ezzemoulense strain FB21.</title>
        <authorList>
            <person name="Feng Y."/>
            <person name="Louyakis A.S."/>
            <person name="Papke R.T."/>
            <person name="Gogarten J.P."/>
        </authorList>
    </citation>
    <scope>NUCLEOTIDE SEQUENCE [LARGE SCALE GENOMIC DNA]</scope>
    <source>
        <strain evidence="3">Fb21</strain>
        <plasmid evidence="3">megaPlasmid</plasmid>
    </source>
</reference>
<evidence type="ECO:0000256" key="1">
    <source>
        <dbReference type="SAM" id="MobiDB-lite"/>
    </source>
</evidence>
<evidence type="ECO:0000313" key="3">
    <source>
        <dbReference type="Proteomes" id="UP000293073"/>
    </source>
</evidence>
<dbReference type="Proteomes" id="UP000293073">
    <property type="component" value="Plasmid megaplasmid"/>
</dbReference>